<proteinExistence type="predicted"/>
<accession>U9U343</accession>
<name>U9U343_RHIID</name>
<dbReference type="AlphaFoldDB" id="U9U343"/>
<dbReference type="HOGENOM" id="CLU_3107562_0_0_1"/>
<organism evidence="1">
    <name type="scientific">Rhizophagus irregularis (strain DAOM 181602 / DAOM 197198 / MUCL 43194)</name>
    <name type="common">Arbuscular mycorrhizal fungus</name>
    <name type="synonym">Glomus intraradices</name>
    <dbReference type="NCBI Taxonomy" id="747089"/>
    <lineage>
        <taxon>Eukaryota</taxon>
        <taxon>Fungi</taxon>
        <taxon>Fungi incertae sedis</taxon>
        <taxon>Mucoromycota</taxon>
        <taxon>Glomeromycotina</taxon>
        <taxon>Glomeromycetes</taxon>
        <taxon>Glomerales</taxon>
        <taxon>Glomeraceae</taxon>
        <taxon>Rhizophagus</taxon>
    </lineage>
</organism>
<dbReference type="EMBL" id="KI287506">
    <property type="protein sequence ID" value="ESA10026.1"/>
    <property type="molecule type" value="Genomic_DNA"/>
</dbReference>
<sequence>MKEPYPSTPRFCLPSKILANICHGPNRILRKSLLLKLVAKNKSLNKLYTLP</sequence>
<gene>
    <name evidence="1" type="ORF">GLOINDRAFT_29886</name>
</gene>
<reference evidence="1" key="1">
    <citation type="submission" date="2013-07" db="EMBL/GenBank/DDBJ databases">
        <title>The genome of an arbuscular mycorrhizal fungus provides insights into the evolution of the oldest plant symbiosis.</title>
        <authorList>
            <consortium name="DOE Joint Genome Institute"/>
            <person name="Tisserant E."/>
            <person name="Malbreil M."/>
            <person name="Kuo A."/>
            <person name="Kohler A."/>
            <person name="Symeonidi A."/>
            <person name="Balestrini R."/>
            <person name="Charron P."/>
            <person name="Duensing N."/>
            <person name="Frei-dit-Frey N."/>
            <person name="Gianinazzi-Pearson V."/>
            <person name="Gilbert B."/>
            <person name="Handa Y."/>
            <person name="Hijri M."/>
            <person name="Kaul R."/>
            <person name="Kawaguchi M."/>
            <person name="Krajinski F."/>
            <person name="Lammers P."/>
            <person name="Lapierre D."/>
            <person name="Masclaux F.G."/>
            <person name="Murat C."/>
            <person name="Morin E."/>
            <person name="Ndikumana S."/>
            <person name="Pagni M."/>
            <person name="Petitpierre D."/>
            <person name="Requena N."/>
            <person name="Rosikiewicz P."/>
            <person name="Riley R."/>
            <person name="Saito K."/>
            <person name="San Clemente H."/>
            <person name="Shapiro H."/>
            <person name="van Tuinen D."/>
            <person name="Becard G."/>
            <person name="Bonfante P."/>
            <person name="Paszkowski U."/>
            <person name="Shachar-Hill Y."/>
            <person name="Young J.P."/>
            <person name="Sanders I.R."/>
            <person name="Henrissat B."/>
            <person name="Rensing S.A."/>
            <person name="Grigoriev I.V."/>
            <person name="Corradi N."/>
            <person name="Roux C."/>
            <person name="Martin F."/>
        </authorList>
    </citation>
    <scope>NUCLEOTIDE SEQUENCE</scope>
    <source>
        <strain evidence="1">DAOM 197198</strain>
    </source>
</reference>
<protein>
    <submittedName>
        <fullName evidence="1">Uncharacterized protein</fullName>
    </submittedName>
</protein>
<evidence type="ECO:0000313" key="1">
    <source>
        <dbReference type="EMBL" id="ESA10026.1"/>
    </source>
</evidence>